<accession>A0A4C2E8S7</accession>
<dbReference type="OrthoDB" id="4069585at2759"/>
<comment type="caution">
    <text evidence="3">The sequence shown here is derived from an EMBL/GenBank/DDBJ whole genome shotgun (WGS) entry which is preliminary data.</text>
</comment>
<name>A0A4C2E8S7_9SACH</name>
<evidence type="ECO:0000259" key="2">
    <source>
        <dbReference type="Pfam" id="PF16997"/>
    </source>
</evidence>
<dbReference type="Pfam" id="PF16997">
    <property type="entry name" value="Wap1"/>
    <property type="match status" value="1"/>
</dbReference>
<gene>
    <name evidence="3" type="ORF">ZYGM_002045</name>
</gene>
<evidence type="ECO:0000256" key="1">
    <source>
        <dbReference type="SAM" id="MobiDB-lite"/>
    </source>
</evidence>
<keyword evidence="4" id="KW-1185">Reference proteome</keyword>
<dbReference type="Proteomes" id="UP000301737">
    <property type="component" value="Unassembled WGS sequence"/>
</dbReference>
<feature type="region of interest" description="Disordered" evidence="1">
    <location>
        <begin position="182"/>
        <end position="241"/>
    </location>
</feature>
<dbReference type="Gene3D" id="1.25.10.60">
    <property type="entry name" value="Rad61, Wapl domain"/>
    <property type="match status" value="1"/>
</dbReference>
<sequence>MGHVSWVGFRGEHLQNITAFHSEQSRTKLDGNDLSMRVYGKHNGSLGFYTSKDSSSQVELSDYESEPETPYESNERETEIVADNPTNDVCPMTGGSKINSSLVSSTSSNLSNLKAFDFLDKAEAPKKKRRIYYEDHLDDIQDDKDSSVNENSLNNTINDLNEFVSSLKKNDETLLQDTFKRELEKSVEDPNSKEPPGKLTYDRSRTILMSKDEEEGLDEEDEDEEPRPIEDGGGKDVDDSQTYHINELRNMGDMLQYQDDLELLLEASPSQMSRVQFVSHLLNIALAMNGDQEFCSYVNKRQARDMWRRTFHQVDLLDDLLLLIQGFLVTKFQLPPNELPPFFNEFVRTLCKQKQLPVNGFSGNKIAQLNYNDFLQGSEGRIGQEYALELCVQYPVILLSCSSLIDQIVQILVESENLPRGIFPVIEQIASRRDTVQDSNLVSIISNKLIDFLPNNCYDDHLIKALILFTNEGMFEKNNEVFHISMEFVLNHLPPFGSTDILILHLGLSLNVISSEDGVLHLENSLWSKANAIFHKLEYNDDYSFLLNMFYLNFAYMTVLLDKRLSTRVKTDLISHLKNFGEESQNYNGSISNKIKYITDKL</sequence>
<evidence type="ECO:0000313" key="4">
    <source>
        <dbReference type="Proteomes" id="UP000301737"/>
    </source>
</evidence>
<dbReference type="EMBL" id="BIMX01000012">
    <property type="protein sequence ID" value="GCE99686.1"/>
    <property type="molecule type" value="Genomic_DNA"/>
</dbReference>
<evidence type="ECO:0000313" key="3">
    <source>
        <dbReference type="EMBL" id="GCE99686.1"/>
    </source>
</evidence>
<feature type="domain" description="Rad61 Wapl" evidence="2">
    <location>
        <begin position="242"/>
        <end position="601"/>
    </location>
</feature>
<dbReference type="InterPro" id="IPR038496">
    <property type="entry name" value="Rad61_Wapl_sf"/>
</dbReference>
<feature type="compositionally biased region" description="Basic and acidic residues" evidence="1">
    <location>
        <begin position="182"/>
        <end position="205"/>
    </location>
</feature>
<proteinExistence type="predicted"/>
<feature type="region of interest" description="Disordered" evidence="1">
    <location>
        <begin position="50"/>
        <end position="78"/>
    </location>
</feature>
<protein>
    <recommendedName>
        <fullName evidence="2">Rad61 Wapl domain-containing protein</fullName>
    </recommendedName>
</protein>
<feature type="compositionally biased region" description="Acidic residues" evidence="1">
    <location>
        <begin position="212"/>
        <end position="225"/>
    </location>
</feature>
<dbReference type="AlphaFoldDB" id="A0A4C2E8S7"/>
<reference evidence="3 4" key="1">
    <citation type="submission" date="2019-01" db="EMBL/GenBank/DDBJ databases">
        <title>Draft Genome Sequencing of Zygosaccharomyces mellis Ca-7.</title>
        <authorList>
            <person name="Shiwa Y."/>
            <person name="Kanesaki Y."/>
            <person name="Ishige T."/>
            <person name="Mura K."/>
            <person name="Hori T."/>
            <person name="Tamura T."/>
        </authorList>
    </citation>
    <scope>NUCLEOTIDE SEQUENCE [LARGE SCALE GENOMIC DNA]</scope>
    <source>
        <strain evidence="3 4">Ca-7</strain>
    </source>
</reference>
<feature type="compositionally biased region" description="Basic and acidic residues" evidence="1">
    <location>
        <begin position="226"/>
        <end position="238"/>
    </location>
</feature>
<organism evidence="3 4">
    <name type="scientific">Zygosaccharomyces mellis</name>
    <dbReference type="NCBI Taxonomy" id="42258"/>
    <lineage>
        <taxon>Eukaryota</taxon>
        <taxon>Fungi</taxon>
        <taxon>Dikarya</taxon>
        <taxon>Ascomycota</taxon>
        <taxon>Saccharomycotina</taxon>
        <taxon>Saccharomycetes</taxon>
        <taxon>Saccharomycetales</taxon>
        <taxon>Saccharomycetaceae</taxon>
        <taxon>Zygosaccharomyces</taxon>
    </lineage>
</organism>
<dbReference type="InterPro" id="IPR031550">
    <property type="entry name" value="Rad61_Wapl"/>
</dbReference>